<sequence length="138" mass="15705">MKRLMKKRIKAMAIDTAITMGVSAALEPLFRNKLKDKMAYDAIAPSLIFWGLEYAQMRMSGQTIGHKVAGIVIDTTDGSAMSSEQILKRLIHRDSISTISYLRDRGKYDFYEGTKLPHDLYANTVVKEYIKENMEPKL</sequence>
<dbReference type="AlphaFoldDB" id="A0A365KXL4"/>
<evidence type="ECO:0000313" key="2">
    <source>
        <dbReference type="Proteomes" id="UP000251002"/>
    </source>
</evidence>
<name>A0A365KXL4_9BACL</name>
<dbReference type="Proteomes" id="UP000251002">
    <property type="component" value="Unassembled WGS sequence"/>
</dbReference>
<comment type="caution">
    <text evidence="1">The sequence shown here is derived from an EMBL/GenBank/DDBJ whole genome shotgun (WGS) entry which is preliminary data.</text>
</comment>
<organism evidence="1 2">
    <name type="scientific">Planococcus halotolerans</name>
    <dbReference type="NCBI Taxonomy" id="2233542"/>
    <lineage>
        <taxon>Bacteria</taxon>
        <taxon>Bacillati</taxon>
        <taxon>Bacillota</taxon>
        <taxon>Bacilli</taxon>
        <taxon>Bacillales</taxon>
        <taxon>Caryophanaceae</taxon>
        <taxon>Planococcus</taxon>
    </lineage>
</organism>
<dbReference type="RefSeq" id="WP_112223611.1">
    <property type="nucleotide sequence ID" value="NZ_CP047673.1"/>
</dbReference>
<dbReference type="EMBL" id="QLZR01000003">
    <property type="protein sequence ID" value="RAZ77884.1"/>
    <property type="molecule type" value="Genomic_DNA"/>
</dbReference>
<gene>
    <name evidence="1" type="ORF">DP120_10430</name>
</gene>
<evidence type="ECO:0000313" key="1">
    <source>
        <dbReference type="EMBL" id="RAZ77884.1"/>
    </source>
</evidence>
<keyword evidence="2" id="KW-1185">Reference proteome</keyword>
<protein>
    <submittedName>
        <fullName evidence="1">RDD family protein</fullName>
    </submittedName>
</protein>
<accession>A0A365KXL4</accession>
<proteinExistence type="predicted"/>
<reference evidence="1 2" key="1">
    <citation type="submission" date="2018-06" db="EMBL/GenBank/DDBJ databases">
        <title>The draft genome sequences of strains SCU63 and S1.</title>
        <authorList>
            <person name="Gan L."/>
        </authorList>
    </citation>
    <scope>NUCLEOTIDE SEQUENCE [LARGE SCALE GENOMIC DNA]</scope>
    <source>
        <strain evidence="1 2">SCU63</strain>
    </source>
</reference>